<organism evidence="1 2">
    <name type="scientific">Amycolatopsis saalfeldensis</name>
    <dbReference type="NCBI Taxonomy" id="394193"/>
    <lineage>
        <taxon>Bacteria</taxon>
        <taxon>Bacillati</taxon>
        <taxon>Actinomycetota</taxon>
        <taxon>Actinomycetes</taxon>
        <taxon>Pseudonocardiales</taxon>
        <taxon>Pseudonocardiaceae</taxon>
        <taxon>Amycolatopsis</taxon>
    </lineage>
</organism>
<accession>A0A1H8Y4T6</accession>
<keyword evidence="2" id="KW-1185">Reference proteome</keyword>
<protein>
    <recommendedName>
        <fullName evidence="3">Proteins of 100 residues with WXG</fullName>
    </recommendedName>
</protein>
<evidence type="ECO:0000313" key="2">
    <source>
        <dbReference type="Proteomes" id="UP000198582"/>
    </source>
</evidence>
<evidence type="ECO:0000313" key="1">
    <source>
        <dbReference type="EMBL" id="SEP47119.1"/>
    </source>
</evidence>
<dbReference type="STRING" id="394193.SAMN04489732_11142"/>
<sequence>MTSPVGAPPGKPAYPDENDKTIRDWAGLPLIGDQNAIDTLNLIKNQLFGDADKVWALGKTWSAYTTLGNEIYTIQEATNNLSGDWTGDAKTQFDTFNGNVLTVLGKDQGVMTQMGVALATCAGQVYTTYANAINDMKDCANALVKAAAGAGLSWIPVVGEVLDVAVVDELWNALNSFVSGVETLISQSVAQYGQYKQSAMSFIGQAALFSAIAAPGSKMGSSEFWTPTSPIPGKG</sequence>
<name>A0A1H8Y4T6_9PSEU</name>
<dbReference type="EMBL" id="FOEF01000011">
    <property type="protein sequence ID" value="SEP47119.1"/>
    <property type="molecule type" value="Genomic_DNA"/>
</dbReference>
<dbReference type="OrthoDB" id="3688144at2"/>
<reference evidence="1 2" key="1">
    <citation type="submission" date="2016-10" db="EMBL/GenBank/DDBJ databases">
        <authorList>
            <person name="de Groot N.N."/>
        </authorList>
    </citation>
    <scope>NUCLEOTIDE SEQUENCE [LARGE SCALE GENOMIC DNA]</scope>
    <source>
        <strain evidence="1 2">DSM 44993</strain>
    </source>
</reference>
<dbReference type="RefSeq" id="WP_091619969.1">
    <property type="nucleotide sequence ID" value="NZ_FOEF01000011.1"/>
</dbReference>
<gene>
    <name evidence="1" type="ORF">SAMN04489732_11142</name>
</gene>
<dbReference type="Proteomes" id="UP000198582">
    <property type="component" value="Unassembled WGS sequence"/>
</dbReference>
<dbReference type="AlphaFoldDB" id="A0A1H8Y4T6"/>
<evidence type="ECO:0008006" key="3">
    <source>
        <dbReference type="Google" id="ProtNLM"/>
    </source>
</evidence>
<proteinExistence type="predicted"/>